<protein>
    <submittedName>
        <fullName evidence="2">Uncharacterized protein</fullName>
    </submittedName>
</protein>
<keyword evidence="1" id="KW-0812">Transmembrane</keyword>
<accession>A0A2S1PG81</accession>
<dbReference type="KEGG" id="vg:77935267"/>
<sequence>MRTIVAVLAAIAIYIYADLALSYELIGYGLTPYICVPMIVLIVAMTTIVFCSEHKRFMFNLSN</sequence>
<name>A0A2S1PG81_9CAUD</name>
<keyword evidence="3" id="KW-1185">Reference proteome</keyword>
<evidence type="ECO:0000313" key="2">
    <source>
        <dbReference type="EMBL" id="AWH15495.1"/>
    </source>
</evidence>
<evidence type="ECO:0000256" key="1">
    <source>
        <dbReference type="SAM" id="Phobius"/>
    </source>
</evidence>
<dbReference type="EMBL" id="MH179480">
    <property type="protein sequence ID" value="AWH15495.1"/>
    <property type="molecule type" value="Genomic_DNA"/>
</dbReference>
<reference evidence="2 3" key="1">
    <citation type="submission" date="2018-04" db="EMBL/GenBank/DDBJ databases">
        <title>Complete genome sequences of new Aeromonas and Pseudomonas phages promising in phage therapy dedicated to aquaculture.</title>
        <authorList>
            <person name="Kolsut J."/>
            <person name="Wojcik E."/>
            <person name="Wojtasik A."/>
            <person name="Dastych J."/>
        </authorList>
    </citation>
    <scope>NUCLEOTIDE SEQUENCE [LARGE SCALE GENOMIC DNA]</scope>
</reference>
<dbReference type="Proteomes" id="UP000246250">
    <property type="component" value="Segment"/>
</dbReference>
<keyword evidence="1" id="KW-0472">Membrane</keyword>
<organism evidence="2 3">
    <name type="scientific">Pseudomonas phage 98PfluR60PP</name>
    <dbReference type="NCBI Taxonomy" id="2163965"/>
    <lineage>
        <taxon>Viruses</taxon>
        <taxon>Duplodnaviria</taxon>
        <taxon>Heunggongvirae</taxon>
        <taxon>Uroviricota</taxon>
        <taxon>Caudoviricetes</taxon>
        <taxon>Schitoviridae</taxon>
        <taxon>Littlefixvirus</taxon>
        <taxon>Littlefixvirus 98Pflur60pp</taxon>
    </lineage>
</organism>
<feature type="transmembrane region" description="Helical" evidence="1">
    <location>
        <begin position="30"/>
        <end position="51"/>
    </location>
</feature>
<evidence type="ECO:0000313" key="3">
    <source>
        <dbReference type="Proteomes" id="UP000246250"/>
    </source>
</evidence>
<proteinExistence type="predicted"/>
<keyword evidence="1" id="KW-1133">Transmembrane helix</keyword>
<dbReference type="RefSeq" id="YP_010659299.1">
    <property type="nucleotide sequence ID" value="NC_070866.1"/>
</dbReference>
<dbReference type="GeneID" id="77935267"/>